<protein>
    <recommendedName>
        <fullName evidence="4">DUF3866 domain-containing protein</fullName>
    </recommendedName>
</protein>
<reference evidence="2 3" key="1">
    <citation type="submission" date="2017-08" db="EMBL/GenBank/DDBJ databases">
        <title>Burning lignite coal seam in the remote Altai Mountains harbors a hydrogen-driven thermophilic microbial community.</title>
        <authorList>
            <person name="Kadnikov V.V."/>
            <person name="Mardanov A.V."/>
            <person name="Ivasenko D."/>
            <person name="Beletsky A.V."/>
            <person name="Karnachuk O.V."/>
            <person name="Ravin N.V."/>
        </authorList>
    </citation>
    <scope>NUCLEOTIDE SEQUENCE [LARGE SCALE GENOMIC DNA]</scope>
    <source>
        <strain evidence="2">AL33</strain>
    </source>
</reference>
<sequence length="449" mass="46752">MSGGPVFSLCSGVVAAIEERRPEREIVLVRTADGHRRRAIHYPGWFGPLRTGQTVWLNVEAVRLGLGTGGFAVVVWAERHAGAEETVKETAKGGTEAADQAGGKDAGVEAGEADAAARAEGAEAGMGTGEAGGAEAAVGPEARRGPAAGLEREAIVVKERYTPLQFAVPAAEFGVPPGRLAGRPVLILPLHSALPLAVRWLRRRRPGWRIAFVMTDAAALPGWVSDHLAALYAEGALQAIITAGNAFGGTHEAINRYGGLLVAAREAEAILIGPGPGGVGVGHPVANAGAEQAENINAVAALGGIPVLVPRLSAADPRPRHRGLSHHTRTALALAFGSAHLVLPAPAGRRERHSGASASLWAVGPVRAAVDAVQAAWAALPPAVRRRHRAVFRPLPSPAALDAFDPGGTIRTMGRDRRADPLYYAGVYLSTEYYINLMQNRAPAQSTLP</sequence>
<evidence type="ECO:0000313" key="2">
    <source>
        <dbReference type="EMBL" id="PTQ53714.1"/>
    </source>
</evidence>
<dbReference type="Pfam" id="PF12982">
    <property type="entry name" value="DUF3866"/>
    <property type="match status" value="2"/>
</dbReference>
<name>A0A2T5GC01_HYDSH</name>
<dbReference type="InterPro" id="IPR024479">
    <property type="entry name" value="DUF3866"/>
</dbReference>
<evidence type="ECO:0000256" key="1">
    <source>
        <dbReference type="SAM" id="MobiDB-lite"/>
    </source>
</evidence>
<dbReference type="EMBL" id="PEBV01000011">
    <property type="protein sequence ID" value="PTQ53714.1"/>
    <property type="molecule type" value="Genomic_DNA"/>
</dbReference>
<comment type="caution">
    <text evidence="2">The sequence shown here is derived from an EMBL/GenBank/DDBJ whole genome shotgun (WGS) entry which is preliminary data.</text>
</comment>
<proteinExistence type="predicted"/>
<accession>A0A2T5GC01</accession>
<evidence type="ECO:0008006" key="4">
    <source>
        <dbReference type="Google" id="ProtNLM"/>
    </source>
</evidence>
<dbReference type="AlphaFoldDB" id="A0A2T5GC01"/>
<dbReference type="Proteomes" id="UP000244180">
    <property type="component" value="Unassembled WGS sequence"/>
</dbReference>
<gene>
    <name evidence="2" type="ORF">HSCHL_1482</name>
</gene>
<evidence type="ECO:0000313" key="3">
    <source>
        <dbReference type="Proteomes" id="UP000244180"/>
    </source>
</evidence>
<organism evidence="2 3">
    <name type="scientific">Hydrogenibacillus schlegelii</name>
    <name type="common">Bacillus schlegelii</name>
    <dbReference type="NCBI Taxonomy" id="1484"/>
    <lineage>
        <taxon>Bacteria</taxon>
        <taxon>Bacillati</taxon>
        <taxon>Bacillota</taxon>
        <taxon>Bacilli</taxon>
        <taxon>Bacillales</taxon>
        <taxon>Bacillales Family X. Incertae Sedis</taxon>
        <taxon>Hydrogenibacillus</taxon>
    </lineage>
</organism>
<feature type="region of interest" description="Disordered" evidence="1">
    <location>
        <begin position="85"/>
        <end position="144"/>
    </location>
</feature>